<accession>A0A418KKZ5</accession>
<dbReference type="PROSITE" id="PS51071">
    <property type="entry name" value="HTH_RPIR"/>
    <property type="match status" value="1"/>
</dbReference>
<feature type="domain" description="SIS" evidence="5">
    <location>
        <begin position="108"/>
        <end position="247"/>
    </location>
</feature>
<dbReference type="EMBL" id="QUAL01000191">
    <property type="protein sequence ID" value="RIQ17875.1"/>
    <property type="molecule type" value="Genomic_DNA"/>
</dbReference>
<dbReference type="SUPFAM" id="SSF53697">
    <property type="entry name" value="SIS domain"/>
    <property type="match status" value="1"/>
</dbReference>
<dbReference type="GO" id="GO:0003677">
    <property type="term" value="F:DNA binding"/>
    <property type="evidence" value="ECO:0007669"/>
    <property type="project" value="UniProtKB-KW"/>
</dbReference>
<sequence>MRRSERNVAELVLSDPVRVVNLTMAGLAEAAGVSEPTVMRFSASVGCSGFQDFKIQLAQTLALGLPLTHSGIEAGDSGAALSEKIFDHTISSLDRARRTLDHDAVERAIDLLHGASDVLFVGFGASGIIAQDAQQKFPLFGVPCQAPADFHQQFIAATMGGPRSVTVAISNTGSTSQVLTVARAAKAAGSPVIALTGQPGALSDLADVALVVQTFEDTDIYTPTTSRLAGLVVIDVLATGVALRRPAEHREAIHHMKNELAAMRKGAAATAADSAPATE</sequence>
<dbReference type="InterPro" id="IPR009057">
    <property type="entry name" value="Homeodomain-like_sf"/>
</dbReference>
<evidence type="ECO:0000256" key="2">
    <source>
        <dbReference type="ARBA" id="ARBA00023125"/>
    </source>
</evidence>
<dbReference type="InterPro" id="IPR001347">
    <property type="entry name" value="SIS_dom"/>
</dbReference>
<evidence type="ECO:0000256" key="1">
    <source>
        <dbReference type="ARBA" id="ARBA00023015"/>
    </source>
</evidence>
<feature type="domain" description="HTH rpiR-type" evidence="4">
    <location>
        <begin position="1"/>
        <end position="64"/>
    </location>
</feature>
<dbReference type="InterPro" id="IPR035472">
    <property type="entry name" value="RpiR-like_SIS"/>
</dbReference>
<dbReference type="PANTHER" id="PTHR30514">
    <property type="entry name" value="GLUCOKINASE"/>
    <property type="match status" value="1"/>
</dbReference>
<protein>
    <submittedName>
        <fullName evidence="6">SIS domain-containing protein</fullName>
    </submittedName>
</protein>
<evidence type="ECO:0000313" key="6">
    <source>
        <dbReference type="EMBL" id="RIQ17875.1"/>
    </source>
</evidence>
<evidence type="ECO:0000313" key="7">
    <source>
        <dbReference type="Proteomes" id="UP000284057"/>
    </source>
</evidence>
<proteinExistence type="predicted"/>
<comment type="caution">
    <text evidence="6">The sequence shown here is derived from an EMBL/GenBank/DDBJ whole genome shotgun (WGS) entry which is preliminary data.</text>
</comment>
<dbReference type="PANTHER" id="PTHR30514:SF1">
    <property type="entry name" value="HTH-TYPE TRANSCRIPTIONAL REGULATOR HEXR-RELATED"/>
    <property type="match status" value="1"/>
</dbReference>
<evidence type="ECO:0000256" key="3">
    <source>
        <dbReference type="ARBA" id="ARBA00023163"/>
    </source>
</evidence>
<dbReference type="GO" id="GO:0097367">
    <property type="term" value="F:carbohydrate derivative binding"/>
    <property type="evidence" value="ECO:0007669"/>
    <property type="project" value="InterPro"/>
</dbReference>
<dbReference type="InterPro" id="IPR036388">
    <property type="entry name" value="WH-like_DNA-bd_sf"/>
</dbReference>
<dbReference type="InterPro" id="IPR000281">
    <property type="entry name" value="HTH_RpiR"/>
</dbReference>
<dbReference type="AlphaFoldDB" id="A0A418KKZ5"/>
<name>A0A418KKZ5_9ACTN</name>
<dbReference type="CDD" id="cd05013">
    <property type="entry name" value="SIS_RpiR"/>
    <property type="match status" value="1"/>
</dbReference>
<dbReference type="OrthoDB" id="370421at2"/>
<keyword evidence="7" id="KW-1185">Reference proteome</keyword>
<dbReference type="Pfam" id="PF01380">
    <property type="entry name" value="SIS"/>
    <property type="match status" value="1"/>
</dbReference>
<dbReference type="Gene3D" id="1.10.10.10">
    <property type="entry name" value="Winged helix-like DNA-binding domain superfamily/Winged helix DNA-binding domain"/>
    <property type="match status" value="1"/>
</dbReference>
<evidence type="ECO:0000259" key="5">
    <source>
        <dbReference type="PROSITE" id="PS51464"/>
    </source>
</evidence>
<dbReference type="InterPro" id="IPR046348">
    <property type="entry name" value="SIS_dom_sf"/>
</dbReference>
<reference evidence="6 7" key="1">
    <citation type="submission" date="2018-09" db="EMBL/GenBank/DDBJ databases">
        <title>Isolation, diversity and antifungal activity of actinobacteria from wheat.</title>
        <authorList>
            <person name="Han C."/>
        </authorList>
    </citation>
    <scope>NUCLEOTIDE SEQUENCE [LARGE SCALE GENOMIC DNA]</scope>
    <source>
        <strain evidence="6 7">NEAU-YY265</strain>
    </source>
</reference>
<keyword evidence="3" id="KW-0804">Transcription</keyword>
<dbReference type="Proteomes" id="UP000284057">
    <property type="component" value="Unassembled WGS sequence"/>
</dbReference>
<dbReference type="Pfam" id="PF01418">
    <property type="entry name" value="HTH_6"/>
    <property type="match status" value="1"/>
</dbReference>
<dbReference type="Gene3D" id="3.40.50.10490">
    <property type="entry name" value="Glucose-6-phosphate isomerase like protein, domain 1"/>
    <property type="match status" value="1"/>
</dbReference>
<evidence type="ECO:0000259" key="4">
    <source>
        <dbReference type="PROSITE" id="PS51071"/>
    </source>
</evidence>
<keyword evidence="2" id="KW-0238">DNA-binding</keyword>
<dbReference type="GO" id="GO:0003700">
    <property type="term" value="F:DNA-binding transcription factor activity"/>
    <property type="evidence" value="ECO:0007669"/>
    <property type="project" value="InterPro"/>
</dbReference>
<dbReference type="PROSITE" id="PS51464">
    <property type="entry name" value="SIS"/>
    <property type="match status" value="1"/>
</dbReference>
<dbReference type="InterPro" id="IPR047640">
    <property type="entry name" value="RpiR-like"/>
</dbReference>
<dbReference type="SUPFAM" id="SSF46689">
    <property type="entry name" value="Homeodomain-like"/>
    <property type="match status" value="1"/>
</dbReference>
<dbReference type="GO" id="GO:1901135">
    <property type="term" value="P:carbohydrate derivative metabolic process"/>
    <property type="evidence" value="ECO:0007669"/>
    <property type="project" value="InterPro"/>
</dbReference>
<keyword evidence="1" id="KW-0805">Transcription regulation</keyword>
<gene>
    <name evidence="6" type="ORF">DY240_22140</name>
</gene>
<organism evidence="6 7">
    <name type="scientific">Jiangella rhizosphaerae</name>
    <dbReference type="NCBI Taxonomy" id="2293569"/>
    <lineage>
        <taxon>Bacteria</taxon>
        <taxon>Bacillati</taxon>
        <taxon>Actinomycetota</taxon>
        <taxon>Actinomycetes</taxon>
        <taxon>Jiangellales</taxon>
        <taxon>Jiangellaceae</taxon>
        <taxon>Jiangella</taxon>
    </lineage>
</organism>